<protein>
    <submittedName>
        <fullName evidence="9">SNF1-interacting protein</fullName>
    </submittedName>
</protein>
<dbReference type="InterPro" id="IPR004148">
    <property type="entry name" value="BAR_dom"/>
</dbReference>
<gene>
    <name evidence="9" type="ORF">Aspvir_006471</name>
</gene>
<dbReference type="CDD" id="cd13280">
    <property type="entry name" value="PH_SIP3"/>
    <property type="match status" value="1"/>
</dbReference>
<dbReference type="InterPro" id="IPR027267">
    <property type="entry name" value="AH/BAR_dom_sf"/>
</dbReference>
<dbReference type="PROSITE" id="PS50003">
    <property type="entry name" value="PH_DOMAIN"/>
    <property type="match status" value="1"/>
</dbReference>
<feature type="region of interest" description="Disordered" evidence="6">
    <location>
        <begin position="462"/>
        <end position="531"/>
    </location>
</feature>
<feature type="region of interest" description="Disordered" evidence="6">
    <location>
        <begin position="666"/>
        <end position="723"/>
    </location>
</feature>
<dbReference type="SMART" id="SM00568">
    <property type="entry name" value="GRAM"/>
    <property type="match status" value="1"/>
</dbReference>
<evidence type="ECO:0000313" key="9">
    <source>
        <dbReference type="EMBL" id="GIK02418.1"/>
    </source>
</evidence>
<proteinExistence type="inferred from homology"/>
<evidence type="ECO:0000259" key="7">
    <source>
        <dbReference type="PROSITE" id="PS50003"/>
    </source>
</evidence>
<dbReference type="InterPro" id="IPR042067">
    <property type="entry name" value="Sip3_PH"/>
</dbReference>
<dbReference type="Proteomes" id="UP000710440">
    <property type="component" value="Unassembled WGS sequence"/>
</dbReference>
<dbReference type="SUPFAM" id="SSF50729">
    <property type="entry name" value="PH domain-like"/>
    <property type="match status" value="1"/>
</dbReference>
<dbReference type="GeneID" id="66934453"/>
<keyword evidence="3" id="KW-0812">Transmembrane</keyword>
<feature type="compositionally biased region" description="Polar residues" evidence="6">
    <location>
        <begin position="589"/>
        <end position="608"/>
    </location>
</feature>
<dbReference type="PROSITE" id="PS51778">
    <property type="entry name" value="VAST"/>
    <property type="match status" value="1"/>
</dbReference>
<reference evidence="9 10" key="1">
    <citation type="submission" date="2021-02" db="EMBL/GenBank/DDBJ databases">
        <title>Pan-genome distribution and transcriptional activeness of fungal secondary metabolism genes in Aspergillus section Fumigati.</title>
        <authorList>
            <person name="Takahashi H."/>
            <person name="Umemura M."/>
            <person name="Ninomiya A."/>
            <person name="Kusuya Y."/>
            <person name="Urayama S."/>
            <person name="Shimizu M."/>
            <person name="Watanabe A."/>
            <person name="Kamei K."/>
            <person name="Yaguchi T."/>
            <person name="Hagiwara D."/>
        </authorList>
    </citation>
    <scope>NUCLEOTIDE SEQUENCE [LARGE SCALE GENOMIC DNA]</scope>
    <source>
        <strain evidence="9 10">IFM 47045</strain>
    </source>
</reference>
<dbReference type="Pfam" id="PF16746">
    <property type="entry name" value="BAR_3"/>
    <property type="match status" value="1"/>
</dbReference>
<sequence>MDGAVDPGWLEEKSSKSSPLDMTVTFAHVYIYPPQNALSRVGKLISVVPVGLKEAALDSPTFRATTLHFSEQIEYLERWLDGYAKAASKLVTELATMENVMNTFLAYSSNPPIVSEAVLDHDYTLQAMSTCGESSKDLWNGLMATAKKMESLISEPIRVFIHDDLRSFKETRRTLEQAQKQHDYLLSRYASQSKSKEPSSLREDAFQLHEARKAYLKASMDFSVQAPQIRNSLDRLLVRVSSDQWREFKALHNDNGASFAKWGQEMDRIKGWIHEMEGSEKFSKRELLSARKHIEDAAELAARPSRELEDYSVSTVPYLGSRPLSDLNMPKEARPEKQGWVYLRTLSGKPTRTVWVRRWAFLKNGIFGCLVQGSRTGGVEESERIGVLLCSVRPAFQEERRFCFEVKTKSNTIVLQAETQKELTEWIAAFEAAKRKALENPTSTDISVSGKVTVQDPAFAISQPPAPEFAADPADSLTPHANDEHGPSDRSGGLSVPERDPSAFRNSSDLGSPRRMTGLDPESSAREHTSRLIQKLDLHRKSNNNAVPPSISLPGAGGGIAGLISASHNALGHSNGLSMGGTDAEGNRSRSLTNRSLPPTTLAPSTLANPPAPTSMSKAAVIVSNERGIGLGQADKTGGMPSGMMANLWGSSNWGFMNRLERERDAQLAGAGEQTFVGQQPSTPASNSSKQSPSSDVDLTNGTSASKQQMPGPRHRQTVSLDGDASKVQRAILGISHEYPSYYPEQLRPQDAQFRLLFPDVKREEPLVMVFRATWNPNDQQEFPGRAYVTTRSIYFYSHYFGLVLTTDVPLESIKEVTAAPGRDCDFLFLHTVPPLGEDTPGRITVKTFLEPLRLLQRRLNFLIQDSTAVEPMGLEAIFKALIRMETDTRNRSPSMNSWEDAAVSDDKNGIEEDNIAAGRQKDIRRPIYIDYDLDPHSKYGKHGKNAPKFRLPTQPVQYVPQGNLHLAAEKIFDISPKAIFHILFGDKSAVWQLLLHERRSRDIKQGPWIRNESRHLRRDFEYHIETTDLLGRTQDKTISDYQIIDVLNDHLCYVVTDKRTPWHLPFKRSFRLVSKVVITFVAKGKSKLAVYTKVEWLGSPHGLQRIIEKQATGDLEQDALDLVDLVSDQVRKLGIHSRTKKAITIFGHIGCQQHTSRFSSSESVLRLEPRKPRRQRTLTQLLFETLLSFLESAVSSIIMWTFAFLRWTWKTTNANMVILALLISSALMNGLFTSRYTYDWWHERNVGNFMARLGVGPNHVMSKAIYMRDIDEVIANATVGQSSNNMSRCFSTFYQQTVSDQGTVLSFGASGPRDSVTRSAARRIHQTRERLAMYRHNLLVALRVVNSIEREVIQGEWERWLRQELRRCHQVEKLLGKNKEDDGVNMQVDQASQTVFADLAGDVQQWYDKYCTSCKMEQEQLETSGVVYGI</sequence>
<dbReference type="OrthoDB" id="10070851at2759"/>
<feature type="compositionally biased region" description="Low complexity" evidence="6">
    <location>
        <begin position="681"/>
        <end position="695"/>
    </location>
</feature>
<dbReference type="FunFam" id="1.20.1270.60:FF:000079">
    <property type="entry name" value="Transcription factor SipA3"/>
    <property type="match status" value="1"/>
</dbReference>
<keyword evidence="10" id="KW-1185">Reference proteome</keyword>
<evidence type="ECO:0000256" key="1">
    <source>
        <dbReference type="ARBA" id="ARBA00004167"/>
    </source>
</evidence>
<evidence type="ECO:0000256" key="3">
    <source>
        <dbReference type="ARBA" id="ARBA00022692"/>
    </source>
</evidence>
<keyword evidence="5" id="KW-0472">Membrane</keyword>
<dbReference type="Gene3D" id="2.30.29.30">
    <property type="entry name" value="Pleckstrin-homology domain (PH domain)/Phosphotyrosine-binding domain (PTB)"/>
    <property type="match status" value="2"/>
</dbReference>
<comment type="similarity">
    <text evidence="2">Belongs to the YSP2 family.</text>
</comment>
<dbReference type="PANTHER" id="PTHR14248">
    <property type="entry name" value="CYCLIN Y, ISOFORM A"/>
    <property type="match status" value="1"/>
</dbReference>
<dbReference type="Pfam" id="PF00169">
    <property type="entry name" value="PH"/>
    <property type="match status" value="1"/>
</dbReference>
<evidence type="ECO:0000259" key="8">
    <source>
        <dbReference type="PROSITE" id="PS51778"/>
    </source>
</evidence>
<organism evidence="9 10">
    <name type="scientific">Aspergillus viridinutans</name>
    <dbReference type="NCBI Taxonomy" id="75553"/>
    <lineage>
        <taxon>Eukaryota</taxon>
        <taxon>Fungi</taxon>
        <taxon>Dikarya</taxon>
        <taxon>Ascomycota</taxon>
        <taxon>Pezizomycotina</taxon>
        <taxon>Eurotiomycetes</taxon>
        <taxon>Eurotiomycetidae</taxon>
        <taxon>Eurotiales</taxon>
        <taxon>Aspergillaceae</taxon>
        <taxon>Aspergillus</taxon>
        <taxon>Aspergillus subgen. Fumigati</taxon>
    </lineage>
</organism>
<evidence type="ECO:0000256" key="6">
    <source>
        <dbReference type="SAM" id="MobiDB-lite"/>
    </source>
</evidence>
<dbReference type="CDD" id="cd07609">
    <property type="entry name" value="BAR_SIP3_fungi"/>
    <property type="match status" value="1"/>
</dbReference>
<dbReference type="SUPFAM" id="SSF103657">
    <property type="entry name" value="BAR/IMD domain-like"/>
    <property type="match status" value="1"/>
</dbReference>
<dbReference type="InterPro" id="IPR031968">
    <property type="entry name" value="VASt"/>
</dbReference>
<feature type="compositionally biased region" description="Polar residues" evidence="6">
    <location>
        <begin position="697"/>
        <end position="709"/>
    </location>
</feature>
<dbReference type="FunFam" id="2.30.29.30:FF:000349">
    <property type="entry name" value="Transcription factor SipA3"/>
    <property type="match status" value="1"/>
</dbReference>
<dbReference type="Pfam" id="PF16016">
    <property type="entry name" value="VASt"/>
    <property type="match status" value="1"/>
</dbReference>
<dbReference type="Gene3D" id="1.20.1270.60">
    <property type="entry name" value="Arfaptin homology (AH) domain/BAR domain"/>
    <property type="match status" value="1"/>
</dbReference>
<feature type="domain" description="PH" evidence="7">
    <location>
        <begin position="334"/>
        <end position="435"/>
    </location>
</feature>
<dbReference type="GO" id="GO:0005737">
    <property type="term" value="C:cytoplasm"/>
    <property type="evidence" value="ECO:0007669"/>
    <property type="project" value="InterPro"/>
</dbReference>
<evidence type="ECO:0000256" key="4">
    <source>
        <dbReference type="ARBA" id="ARBA00022989"/>
    </source>
</evidence>
<comment type="caution">
    <text evidence="9">The sequence shown here is derived from an EMBL/GenBank/DDBJ whole genome shotgun (WGS) entry which is preliminary data.</text>
</comment>
<dbReference type="InterPro" id="IPR001849">
    <property type="entry name" value="PH_domain"/>
</dbReference>
<dbReference type="SMART" id="SM00233">
    <property type="entry name" value="PH"/>
    <property type="match status" value="1"/>
</dbReference>
<evidence type="ECO:0000256" key="2">
    <source>
        <dbReference type="ARBA" id="ARBA00006582"/>
    </source>
</evidence>
<dbReference type="EMBL" id="BOPL01000004">
    <property type="protein sequence ID" value="GIK02418.1"/>
    <property type="molecule type" value="Genomic_DNA"/>
</dbReference>
<name>A0A9P3BXG8_ASPVI</name>
<dbReference type="RefSeq" id="XP_043125604.1">
    <property type="nucleotide sequence ID" value="XM_043269669.1"/>
</dbReference>
<dbReference type="InterPro" id="IPR011993">
    <property type="entry name" value="PH-like_dom_sf"/>
</dbReference>
<dbReference type="GO" id="GO:0016020">
    <property type="term" value="C:membrane"/>
    <property type="evidence" value="ECO:0007669"/>
    <property type="project" value="UniProtKB-SubCell"/>
</dbReference>
<keyword evidence="4" id="KW-1133">Transmembrane helix</keyword>
<dbReference type="InterPro" id="IPR039463">
    <property type="entry name" value="Sip3/Lam1_BAR"/>
</dbReference>
<evidence type="ECO:0000313" key="10">
    <source>
        <dbReference type="Proteomes" id="UP000710440"/>
    </source>
</evidence>
<evidence type="ECO:0000256" key="5">
    <source>
        <dbReference type="ARBA" id="ARBA00023136"/>
    </source>
</evidence>
<feature type="region of interest" description="Disordered" evidence="6">
    <location>
        <begin position="575"/>
        <end position="614"/>
    </location>
</feature>
<comment type="subcellular location">
    <subcellularLocation>
        <location evidence="1">Membrane</location>
        <topology evidence="1">Single-pass membrane protein</topology>
    </subcellularLocation>
</comment>
<feature type="domain" description="VASt" evidence="8">
    <location>
        <begin position="964"/>
        <end position="1135"/>
    </location>
</feature>
<dbReference type="InterPro" id="IPR004182">
    <property type="entry name" value="GRAM"/>
</dbReference>
<accession>A0A9P3BXG8</accession>